<accession>A0A8S4S8E0</accession>
<dbReference type="Proteomes" id="UP000838756">
    <property type="component" value="Unassembled WGS sequence"/>
</dbReference>
<evidence type="ECO:0000313" key="2">
    <source>
        <dbReference type="Proteomes" id="UP000838756"/>
    </source>
</evidence>
<keyword evidence="2" id="KW-1185">Reference proteome</keyword>
<dbReference type="OrthoDB" id="6923288at2759"/>
<evidence type="ECO:0000313" key="1">
    <source>
        <dbReference type="EMBL" id="CAH2247643.1"/>
    </source>
</evidence>
<dbReference type="EMBL" id="CAKXAJ010025963">
    <property type="protein sequence ID" value="CAH2247643.1"/>
    <property type="molecule type" value="Genomic_DNA"/>
</dbReference>
<proteinExistence type="predicted"/>
<name>A0A8S4S8E0_9NEOP</name>
<sequence>MMVARLSAFTGTNVVSATITDNCAATFYGAAGLVIIVRVLRGQICNADVLRLVSLRAPDRYVWRRHRPSLLAVPNGCTKLLKEAPLTRALRTLNSREDGFILLRSE</sequence>
<reference evidence="1" key="1">
    <citation type="submission" date="2022-03" db="EMBL/GenBank/DDBJ databases">
        <authorList>
            <person name="Lindestad O."/>
        </authorList>
    </citation>
    <scope>NUCLEOTIDE SEQUENCE</scope>
</reference>
<protein>
    <submittedName>
        <fullName evidence="1">Jg785 protein</fullName>
    </submittedName>
</protein>
<dbReference type="AlphaFoldDB" id="A0A8S4S8E0"/>
<gene>
    <name evidence="1" type="primary">jg785</name>
    <name evidence="1" type="ORF">PAEG_LOCUS21635</name>
</gene>
<organism evidence="1 2">
    <name type="scientific">Pararge aegeria aegeria</name>
    <dbReference type="NCBI Taxonomy" id="348720"/>
    <lineage>
        <taxon>Eukaryota</taxon>
        <taxon>Metazoa</taxon>
        <taxon>Ecdysozoa</taxon>
        <taxon>Arthropoda</taxon>
        <taxon>Hexapoda</taxon>
        <taxon>Insecta</taxon>
        <taxon>Pterygota</taxon>
        <taxon>Neoptera</taxon>
        <taxon>Endopterygota</taxon>
        <taxon>Lepidoptera</taxon>
        <taxon>Glossata</taxon>
        <taxon>Ditrysia</taxon>
        <taxon>Papilionoidea</taxon>
        <taxon>Nymphalidae</taxon>
        <taxon>Satyrinae</taxon>
        <taxon>Satyrini</taxon>
        <taxon>Parargina</taxon>
        <taxon>Pararge</taxon>
    </lineage>
</organism>
<comment type="caution">
    <text evidence="1">The sequence shown here is derived from an EMBL/GenBank/DDBJ whole genome shotgun (WGS) entry which is preliminary data.</text>
</comment>